<dbReference type="GO" id="GO:0046872">
    <property type="term" value="F:metal ion binding"/>
    <property type="evidence" value="ECO:0007669"/>
    <property type="project" value="UniProtKB-KW"/>
</dbReference>
<keyword evidence="5" id="KW-0819">tRNA processing</keyword>
<evidence type="ECO:0000256" key="5">
    <source>
        <dbReference type="ARBA" id="ARBA00022694"/>
    </source>
</evidence>
<evidence type="ECO:0000256" key="3">
    <source>
        <dbReference type="ARBA" id="ARBA00019010"/>
    </source>
</evidence>
<evidence type="ECO:0000256" key="6">
    <source>
        <dbReference type="ARBA" id="ARBA00022723"/>
    </source>
</evidence>
<dbReference type="InterPro" id="IPR003442">
    <property type="entry name" value="T6A_TsaE"/>
</dbReference>
<dbReference type="PANTHER" id="PTHR33540:SF2">
    <property type="entry name" value="TRNA THREONYLCARBAMOYLADENOSINE BIOSYNTHESIS PROTEIN TSAE"/>
    <property type="match status" value="1"/>
</dbReference>
<evidence type="ECO:0000256" key="9">
    <source>
        <dbReference type="ARBA" id="ARBA00022842"/>
    </source>
</evidence>
<accession>A0A382GC00</accession>
<dbReference type="SUPFAM" id="SSF52540">
    <property type="entry name" value="P-loop containing nucleoside triphosphate hydrolases"/>
    <property type="match status" value="1"/>
</dbReference>
<comment type="similarity">
    <text evidence="2">Belongs to the TsaE family.</text>
</comment>
<comment type="subcellular location">
    <subcellularLocation>
        <location evidence="1">Cytoplasm</location>
    </subcellularLocation>
</comment>
<dbReference type="GO" id="GO:0002949">
    <property type="term" value="P:tRNA threonylcarbamoyladenosine modification"/>
    <property type="evidence" value="ECO:0007669"/>
    <property type="project" value="InterPro"/>
</dbReference>
<keyword evidence="6" id="KW-0479">Metal-binding</keyword>
<evidence type="ECO:0000313" key="11">
    <source>
        <dbReference type="EMBL" id="SVB72776.1"/>
    </source>
</evidence>
<evidence type="ECO:0000256" key="2">
    <source>
        <dbReference type="ARBA" id="ARBA00007599"/>
    </source>
</evidence>
<feature type="non-terminal residue" evidence="11">
    <location>
        <position position="1"/>
    </location>
</feature>
<name>A0A382GC00_9ZZZZ</name>
<reference evidence="11" key="1">
    <citation type="submission" date="2018-05" db="EMBL/GenBank/DDBJ databases">
        <authorList>
            <person name="Lanie J.A."/>
            <person name="Ng W.-L."/>
            <person name="Kazmierczak K.M."/>
            <person name="Andrzejewski T.M."/>
            <person name="Davidsen T.M."/>
            <person name="Wayne K.J."/>
            <person name="Tettelin H."/>
            <person name="Glass J.I."/>
            <person name="Rusch D."/>
            <person name="Podicherti R."/>
            <person name="Tsui H.-C.T."/>
            <person name="Winkler M.E."/>
        </authorList>
    </citation>
    <scope>NUCLEOTIDE SEQUENCE</scope>
</reference>
<keyword evidence="8" id="KW-0067">ATP-binding</keyword>
<gene>
    <name evidence="11" type="ORF">METZ01_LOCUS225630</name>
</gene>
<keyword evidence="4" id="KW-0963">Cytoplasm</keyword>
<keyword evidence="9" id="KW-0460">Magnesium</keyword>
<keyword evidence="7" id="KW-0547">Nucleotide-binding</keyword>
<evidence type="ECO:0000256" key="7">
    <source>
        <dbReference type="ARBA" id="ARBA00022741"/>
    </source>
</evidence>
<dbReference type="Pfam" id="PF02367">
    <property type="entry name" value="TsaE"/>
    <property type="match status" value="1"/>
</dbReference>
<proteinExistence type="inferred from homology"/>
<dbReference type="PANTHER" id="PTHR33540">
    <property type="entry name" value="TRNA THREONYLCARBAMOYLADENOSINE BIOSYNTHESIS PROTEIN TSAE"/>
    <property type="match status" value="1"/>
</dbReference>
<dbReference type="Gene3D" id="3.40.50.300">
    <property type="entry name" value="P-loop containing nucleotide triphosphate hydrolases"/>
    <property type="match status" value="1"/>
</dbReference>
<sequence length="155" mass="17813">VLNFLLEVNNLNETITLSKKLANCCSQNRGSFIIYLIGDLGAGKTTMAQYFIKYFGFERVKSPTYSLVESYQNDEINIHHFDCYRLNDPEELEYIGMREYFLDGHIQLFEWPDLGKGMIPDPDISISLSGKDDKRKITITTHTDIGREISRCVTS</sequence>
<evidence type="ECO:0000256" key="4">
    <source>
        <dbReference type="ARBA" id="ARBA00022490"/>
    </source>
</evidence>
<evidence type="ECO:0000256" key="10">
    <source>
        <dbReference type="ARBA" id="ARBA00032441"/>
    </source>
</evidence>
<dbReference type="InterPro" id="IPR027417">
    <property type="entry name" value="P-loop_NTPase"/>
</dbReference>
<dbReference type="GO" id="GO:0005524">
    <property type="term" value="F:ATP binding"/>
    <property type="evidence" value="ECO:0007669"/>
    <property type="project" value="UniProtKB-KW"/>
</dbReference>
<protein>
    <recommendedName>
        <fullName evidence="3">tRNA threonylcarbamoyladenosine biosynthesis protein TsaE</fullName>
    </recommendedName>
    <alternativeName>
        <fullName evidence="10">t(6)A37 threonylcarbamoyladenosine biosynthesis protein TsaE</fullName>
    </alternativeName>
</protein>
<dbReference type="GO" id="GO:0005737">
    <property type="term" value="C:cytoplasm"/>
    <property type="evidence" value="ECO:0007669"/>
    <property type="project" value="UniProtKB-SubCell"/>
</dbReference>
<dbReference type="NCBIfam" id="TIGR00150">
    <property type="entry name" value="T6A_YjeE"/>
    <property type="match status" value="1"/>
</dbReference>
<organism evidence="11">
    <name type="scientific">marine metagenome</name>
    <dbReference type="NCBI Taxonomy" id="408172"/>
    <lineage>
        <taxon>unclassified sequences</taxon>
        <taxon>metagenomes</taxon>
        <taxon>ecological metagenomes</taxon>
    </lineage>
</organism>
<evidence type="ECO:0000256" key="1">
    <source>
        <dbReference type="ARBA" id="ARBA00004496"/>
    </source>
</evidence>
<dbReference type="AlphaFoldDB" id="A0A382GC00"/>
<dbReference type="EMBL" id="UINC01054727">
    <property type="protein sequence ID" value="SVB72776.1"/>
    <property type="molecule type" value="Genomic_DNA"/>
</dbReference>
<evidence type="ECO:0000256" key="8">
    <source>
        <dbReference type="ARBA" id="ARBA00022840"/>
    </source>
</evidence>